<keyword evidence="2" id="KW-1133">Transmembrane helix</keyword>
<evidence type="ECO:0000313" key="4">
    <source>
        <dbReference type="Proteomes" id="UP000178450"/>
    </source>
</evidence>
<evidence type="ECO:0000313" key="3">
    <source>
        <dbReference type="EMBL" id="OGK66628.1"/>
    </source>
</evidence>
<evidence type="ECO:0008006" key="5">
    <source>
        <dbReference type="Google" id="ProtNLM"/>
    </source>
</evidence>
<dbReference type="AlphaFoldDB" id="A0A1F7KFM3"/>
<dbReference type="Pfam" id="PF13196">
    <property type="entry name" value="DUF4012"/>
    <property type="match status" value="1"/>
</dbReference>
<keyword evidence="1" id="KW-0175">Coiled coil</keyword>
<feature type="transmembrane region" description="Helical" evidence="2">
    <location>
        <begin position="38"/>
        <end position="61"/>
    </location>
</feature>
<keyword evidence="2" id="KW-0812">Transmembrane</keyword>
<dbReference type="EMBL" id="MGBG01000005">
    <property type="protein sequence ID" value="OGK66628.1"/>
    <property type="molecule type" value="Genomic_DNA"/>
</dbReference>
<name>A0A1F7KFM3_9BACT</name>
<feature type="coiled-coil region" evidence="1">
    <location>
        <begin position="60"/>
        <end position="106"/>
    </location>
</feature>
<evidence type="ECO:0000256" key="2">
    <source>
        <dbReference type="SAM" id="Phobius"/>
    </source>
</evidence>
<sequence>MRKLDFDTSQTRDFAGDRQPMNMTKTRKFKFRLNRKQLLKIWVVMMVFLSLFYFTLINPLLKARASMNRLQALAQEAKEAAKSQDLVAVEDSIKAIKVEVAQLQKDLKPVYIYRYLPFVGYMFSDLQNGLAAGGYMLSAGEKAVVAIEPYADLIGFKKGSEFSQQPTEQRLETAILTIDKLIPHIDKIDKDMEKAKGYLEKIDPDRYPKQIGKKMIRDRVKQYYDQIFGLVTLATDAKPLLKRLPYILGKDEERRYLVLFLNDAELRPTGGFITAYAVFSVERGKISVSESSDIYDLDNTISHPRAPEKILTYHKNVSNFNIRDSNLSPDYVESIKLFEGLLERSTRDLNYDGVISIDTRVLVDILRVLEATEAGGVWFKADIDPRCDCPQVIYELENIITRPTPYFREQRKSILSVLLYNLMQKALGVSPSQYWGRLMQSFLLDADEKHILVYFKDKPSQKAIESLGYGGRIVETDADYLHISNTNFAGQKSNMYVKYKVESETVKKGNKYERKLTLEYNNIYPASDCNLERGGLCINATLRNWLRVYVPKGAKLIEFSGSQMKVQQYEELGKQVFEGFLTVNPLGRALVEITYEVPASVVKTDEYQLLFQKQPGVEEMETVVSYGNSQVEEVLRKDKLFKF</sequence>
<dbReference type="InterPro" id="IPR025101">
    <property type="entry name" value="DUF4012"/>
</dbReference>
<keyword evidence="2" id="KW-0472">Membrane</keyword>
<comment type="caution">
    <text evidence="3">The sequence shown here is derived from an EMBL/GenBank/DDBJ whole genome shotgun (WGS) entry which is preliminary data.</text>
</comment>
<dbReference type="Proteomes" id="UP000178450">
    <property type="component" value="Unassembled WGS sequence"/>
</dbReference>
<proteinExistence type="predicted"/>
<reference evidence="3 4" key="1">
    <citation type="journal article" date="2016" name="Nat. Commun.">
        <title>Thousands of microbial genomes shed light on interconnected biogeochemical processes in an aquifer system.</title>
        <authorList>
            <person name="Anantharaman K."/>
            <person name="Brown C.T."/>
            <person name="Hug L.A."/>
            <person name="Sharon I."/>
            <person name="Castelle C.J."/>
            <person name="Probst A.J."/>
            <person name="Thomas B.C."/>
            <person name="Singh A."/>
            <person name="Wilkins M.J."/>
            <person name="Karaoz U."/>
            <person name="Brodie E.L."/>
            <person name="Williams K.H."/>
            <person name="Hubbard S.S."/>
            <person name="Banfield J.F."/>
        </authorList>
    </citation>
    <scope>NUCLEOTIDE SEQUENCE [LARGE SCALE GENOMIC DNA]</scope>
</reference>
<protein>
    <recommendedName>
        <fullName evidence="5">DUF4012 domain-containing protein</fullName>
    </recommendedName>
</protein>
<organism evidence="3 4">
    <name type="scientific">Candidatus Roizmanbacteria bacterium RIFOXYA1_FULL_41_12</name>
    <dbReference type="NCBI Taxonomy" id="1802082"/>
    <lineage>
        <taxon>Bacteria</taxon>
        <taxon>Candidatus Roizmaniibacteriota</taxon>
    </lineage>
</organism>
<gene>
    <name evidence="3" type="ORF">A2209_00040</name>
</gene>
<evidence type="ECO:0000256" key="1">
    <source>
        <dbReference type="SAM" id="Coils"/>
    </source>
</evidence>
<accession>A0A1F7KFM3</accession>